<protein>
    <submittedName>
        <fullName evidence="1">Coenzyme Q (Ubiquinone) biosynthesis protein Coq4</fullName>
    </submittedName>
</protein>
<dbReference type="GO" id="GO:0006744">
    <property type="term" value="P:ubiquinone biosynthetic process"/>
    <property type="evidence" value="ECO:0007669"/>
    <property type="project" value="InterPro"/>
</dbReference>
<organism evidence="1 2">
    <name type="scientific">Pustulibacterium marinum</name>
    <dbReference type="NCBI Taxonomy" id="1224947"/>
    <lineage>
        <taxon>Bacteria</taxon>
        <taxon>Pseudomonadati</taxon>
        <taxon>Bacteroidota</taxon>
        <taxon>Flavobacteriia</taxon>
        <taxon>Flavobacteriales</taxon>
        <taxon>Flavobacteriaceae</taxon>
        <taxon>Pustulibacterium</taxon>
    </lineage>
</organism>
<accession>A0A1I7HUC9</accession>
<sequence>MRRKLVIWMFEHSQRIYTRFFKRKHIPWGISTEMLLAYPSNSFGYHLGDFLNRNGFELISKVERHDAYHVLTQFGTEVEDEIALQFLCMGNGKKSMYMYGAIILGALILPEFYKYYQLSYHIGKEANTFHQFEYKHLLKLDYDFFRSAIFSKEIEAIQHTKLQELKQSYKTVPALNTI</sequence>
<proteinExistence type="predicted"/>
<keyword evidence="2" id="KW-1185">Reference proteome</keyword>
<dbReference type="Proteomes" id="UP000199138">
    <property type="component" value="Unassembled WGS sequence"/>
</dbReference>
<keyword evidence="1" id="KW-0830">Ubiquinone</keyword>
<dbReference type="OrthoDB" id="6157812at2"/>
<evidence type="ECO:0000313" key="2">
    <source>
        <dbReference type="Proteomes" id="UP000199138"/>
    </source>
</evidence>
<dbReference type="STRING" id="1224947.SAMN05216480_11132"/>
<name>A0A1I7HUC9_9FLAO</name>
<gene>
    <name evidence="1" type="ORF">SAMN05216480_11132</name>
</gene>
<dbReference type="InterPro" id="IPR007715">
    <property type="entry name" value="Coq4"/>
</dbReference>
<dbReference type="RefSeq" id="WP_143106422.1">
    <property type="nucleotide sequence ID" value="NZ_FPBK01000011.1"/>
</dbReference>
<dbReference type="Pfam" id="PF05019">
    <property type="entry name" value="Coq4"/>
    <property type="match status" value="1"/>
</dbReference>
<evidence type="ECO:0000313" key="1">
    <source>
        <dbReference type="EMBL" id="SFU64348.1"/>
    </source>
</evidence>
<dbReference type="EMBL" id="FPBK01000011">
    <property type="protein sequence ID" value="SFU64348.1"/>
    <property type="molecule type" value="Genomic_DNA"/>
</dbReference>
<reference evidence="1 2" key="1">
    <citation type="submission" date="2016-10" db="EMBL/GenBank/DDBJ databases">
        <authorList>
            <person name="de Groot N.N."/>
        </authorList>
    </citation>
    <scope>NUCLEOTIDE SEQUENCE [LARGE SCALE GENOMIC DNA]</scope>
    <source>
        <strain evidence="1 2">CGMCC 1.12333</strain>
    </source>
</reference>
<dbReference type="AlphaFoldDB" id="A0A1I7HUC9"/>